<sequence length="104" mass="11849">MCSPTYHSPSDRLPHSTAARGVSPFKIETRRRNRKCSLRCSEMEEDRERSILIGRVTPGTNAEYMCSPWCGKMNSSLRSKQPERMSRPRRHPASAEQPQESSGI</sequence>
<name>A0AAW2GRJ6_9HYME</name>
<feature type="region of interest" description="Disordered" evidence="1">
    <location>
        <begin position="1"/>
        <end position="24"/>
    </location>
</feature>
<evidence type="ECO:0000313" key="3">
    <source>
        <dbReference type="Proteomes" id="UP001430953"/>
    </source>
</evidence>
<feature type="region of interest" description="Disordered" evidence="1">
    <location>
        <begin position="75"/>
        <end position="104"/>
    </location>
</feature>
<gene>
    <name evidence="2" type="ORF">PUN28_001849</name>
</gene>
<comment type="caution">
    <text evidence="2">The sequence shown here is derived from an EMBL/GenBank/DDBJ whole genome shotgun (WGS) entry which is preliminary data.</text>
</comment>
<reference evidence="2 3" key="1">
    <citation type="submission" date="2023-03" db="EMBL/GenBank/DDBJ databases">
        <title>High recombination rates correlate with genetic variation in Cardiocondyla obscurior ants.</title>
        <authorList>
            <person name="Errbii M."/>
        </authorList>
    </citation>
    <scope>NUCLEOTIDE SEQUENCE [LARGE SCALE GENOMIC DNA]</scope>
    <source>
        <strain evidence="2">Alpha-2009</strain>
        <tissue evidence="2">Whole body</tissue>
    </source>
</reference>
<protein>
    <submittedName>
        <fullName evidence="2">Uncharacterized protein</fullName>
    </submittedName>
</protein>
<dbReference type="EMBL" id="JADYXP020000002">
    <property type="protein sequence ID" value="KAL0129863.1"/>
    <property type="molecule type" value="Genomic_DNA"/>
</dbReference>
<accession>A0AAW2GRJ6</accession>
<organism evidence="2 3">
    <name type="scientific">Cardiocondyla obscurior</name>
    <dbReference type="NCBI Taxonomy" id="286306"/>
    <lineage>
        <taxon>Eukaryota</taxon>
        <taxon>Metazoa</taxon>
        <taxon>Ecdysozoa</taxon>
        <taxon>Arthropoda</taxon>
        <taxon>Hexapoda</taxon>
        <taxon>Insecta</taxon>
        <taxon>Pterygota</taxon>
        <taxon>Neoptera</taxon>
        <taxon>Endopterygota</taxon>
        <taxon>Hymenoptera</taxon>
        <taxon>Apocrita</taxon>
        <taxon>Aculeata</taxon>
        <taxon>Formicoidea</taxon>
        <taxon>Formicidae</taxon>
        <taxon>Myrmicinae</taxon>
        <taxon>Cardiocondyla</taxon>
    </lineage>
</organism>
<keyword evidence="3" id="KW-1185">Reference proteome</keyword>
<proteinExistence type="predicted"/>
<dbReference type="Proteomes" id="UP001430953">
    <property type="component" value="Unassembled WGS sequence"/>
</dbReference>
<evidence type="ECO:0000313" key="2">
    <source>
        <dbReference type="EMBL" id="KAL0129863.1"/>
    </source>
</evidence>
<evidence type="ECO:0000256" key="1">
    <source>
        <dbReference type="SAM" id="MobiDB-lite"/>
    </source>
</evidence>
<dbReference type="AlphaFoldDB" id="A0AAW2GRJ6"/>